<proteinExistence type="predicted"/>
<dbReference type="KEGG" id="nsh:GXM_08266"/>
<evidence type="ECO:0000313" key="1">
    <source>
        <dbReference type="EMBL" id="QFS50772.1"/>
    </source>
</evidence>
<protein>
    <submittedName>
        <fullName evidence="1">Uncharacterized protein</fullName>
    </submittedName>
</protein>
<dbReference type="RefSeq" id="WP_152591607.1">
    <property type="nucleotide sequence ID" value="NZ_CP045227.1"/>
</dbReference>
<dbReference type="AlphaFoldDB" id="A0A5P8WE01"/>
<reference evidence="1 2" key="1">
    <citation type="submission" date="2019-10" db="EMBL/GenBank/DDBJ databases">
        <title>Genomic and transcriptomic insights into the perfect genentic adaptation of a filamentous nitrogen-fixing cyanobacterium to rice fields.</title>
        <authorList>
            <person name="Chen Z."/>
        </authorList>
    </citation>
    <scope>NUCLEOTIDE SEQUENCE [LARGE SCALE GENOMIC DNA]</scope>
    <source>
        <strain evidence="1">CCNUC1</strain>
    </source>
</reference>
<organism evidence="1 2">
    <name type="scientific">Nostoc sphaeroides CCNUC1</name>
    <dbReference type="NCBI Taxonomy" id="2653204"/>
    <lineage>
        <taxon>Bacteria</taxon>
        <taxon>Bacillati</taxon>
        <taxon>Cyanobacteriota</taxon>
        <taxon>Cyanophyceae</taxon>
        <taxon>Nostocales</taxon>
        <taxon>Nostocaceae</taxon>
        <taxon>Nostoc</taxon>
    </lineage>
</organism>
<dbReference type="EMBL" id="CP045227">
    <property type="protein sequence ID" value="QFS50772.1"/>
    <property type="molecule type" value="Genomic_DNA"/>
</dbReference>
<keyword evidence="2" id="KW-1185">Reference proteome</keyword>
<name>A0A5P8WE01_9NOSO</name>
<gene>
    <name evidence="1" type="ORF">GXM_08266</name>
</gene>
<dbReference type="Proteomes" id="UP000326678">
    <property type="component" value="Chromosome Gxm2"/>
</dbReference>
<accession>A0A5P8WE01</accession>
<sequence length="68" mass="7473">MVSVNILNTAVVVEGDFTGYQLNNQAISLSQDIKTLPANQIISIPLILGRSVIPPDQYNRHIQNSIIL</sequence>
<evidence type="ECO:0000313" key="2">
    <source>
        <dbReference type="Proteomes" id="UP000326678"/>
    </source>
</evidence>